<evidence type="ECO:0000256" key="5">
    <source>
        <dbReference type="ARBA" id="ARBA00023004"/>
    </source>
</evidence>
<evidence type="ECO:0000256" key="6">
    <source>
        <dbReference type="PIRSR" id="PIRSR602403-1"/>
    </source>
</evidence>
<dbReference type="InterPro" id="IPR017972">
    <property type="entry name" value="Cyt_P450_CS"/>
</dbReference>
<accession>A0A6A5SMH9</accession>
<dbReference type="PANTHER" id="PTHR24304:SF2">
    <property type="entry name" value="24-HYDROXYCHOLESTEROL 7-ALPHA-HYDROXYLASE"/>
    <property type="match status" value="1"/>
</dbReference>
<dbReference type="GO" id="GO:0020037">
    <property type="term" value="F:heme binding"/>
    <property type="evidence" value="ECO:0007669"/>
    <property type="project" value="InterPro"/>
</dbReference>
<dbReference type="InterPro" id="IPR001128">
    <property type="entry name" value="Cyt_P450"/>
</dbReference>
<comment type="cofactor">
    <cofactor evidence="1 6">
        <name>heme</name>
        <dbReference type="ChEBI" id="CHEBI:30413"/>
    </cofactor>
</comment>
<comment type="similarity">
    <text evidence="2 7">Belongs to the cytochrome P450 family.</text>
</comment>
<keyword evidence="7" id="KW-0560">Oxidoreductase</keyword>
<evidence type="ECO:0000256" key="3">
    <source>
        <dbReference type="ARBA" id="ARBA00022617"/>
    </source>
</evidence>
<dbReference type="InterPro" id="IPR050529">
    <property type="entry name" value="CYP450_sterol_14alpha_dmase"/>
</dbReference>
<keyword evidence="7" id="KW-0503">Monooxygenase</keyword>
<dbReference type="EMBL" id="ML976054">
    <property type="protein sequence ID" value="KAF1941002.1"/>
    <property type="molecule type" value="Genomic_DNA"/>
</dbReference>
<dbReference type="InterPro" id="IPR002403">
    <property type="entry name" value="Cyt_P450_E_grp-IV"/>
</dbReference>
<dbReference type="Gene3D" id="1.10.630.10">
    <property type="entry name" value="Cytochrome P450"/>
    <property type="match status" value="1"/>
</dbReference>
<protein>
    <submittedName>
        <fullName evidence="8">Cytochrome P450</fullName>
    </submittedName>
</protein>
<dbReference type="Proteomes" id="UP000800038">
    <property type="component" value="Unassembled WGS sequence"/>
</dbReference>
<keyword evidence="4 6" id="KW-0479">Metal-binding</keyword>
<dbReference type="OrthoDB" id="3366823at2759"/>
<evidence type="ECO:0000256" key="4">
    <source>
        <dbReference type="ARBA" id="ARBA00022723"/>
    </source>
</evidence>
<dbReference type="AlphaFoldDB" id="A0A6A5SMH9"/>
<dbReference type="PANTHER" id="PTHR24304">
    <property type="entry name" value="CYTOCHROME P450 FAMILY 7"/>
    <property type="match status" value="1"/>
</dbReference>
<dbReference type="GO" id="GO:0005506">
    <property type="term" value="F:iron ion binding"/>
    <property type="evidence" value="ECO:0007669"/>
    <property type="project" value="InterPro"/>
</dbReference>
<dbReference type="GO" id="GO:0016705">
    <property type="term" value="F:oxidoreductase activity, acting on paired donors, with incorporation or reduction of molecular oxygen"/>
    <property type="evidence" value="ECO:0007669"/>
    <property type="project" value="InterPro"/>
</dbReference>
<keyword evidence="3 6" id="KW-0349">Heme</keyword>
<evidence type="ECO:0000256" key="1">
    <source>
        <dbReference type="ARBA" id="ARBA00001971"/>
    </source>
</evidence>
<organism evidence="8 9">
    <name type="scientific">Clathrospora elynae</name>
    <dbReference type="NCBI Taxonomy" id="706981"/>
    <lineage>
        <taxon>Eukaryota</taxon>
        <taxon>Fungi</taxon>
        <taxon>Dikarya</taxon>
        <taxon>Ascomycota</taxon>
        <taxon>Pezizomycotina</taxon>
        <taxon>Dothideomycetes</taxon>
        <taxon>Pleosporomycetidae</taxon>
        <taxon>Pleosporales</taxon>
        <taxon>Diademaceae</taxon>
        <taxon>Clathrospora</taxon>
    </lineage>
</organism>
<evidence type="ECO:0000313" key="8">
    <source>
        <dbReference type="EMBL" id="KAF1941002.1"/>
    </source>
</evidence>
<reference evidence="8" key="1">
    <citation type="journal article" date="2020" name="Stud. Mycol.">
        <title>101 Dothideomycetes genomes: a test case for predicting lifestyles and emergence of pathogens.</title>
        <authorList>
            <person name="Haridas S."/>
            <person name="Albert R."/>
            <person name="Binder M."/>
            <person name="Bloem J."/>
            <person name="Labutti K."/>
            <person name="Salamov A."/>
            <person name="Andreopoulos B."/>
            <person name="Baker S."/>
            <person name="Barry K."/>
            <person name="Bills G."/>
            <person name="Bluhm B."/>
            <person name="Cannon C."/>
            <person name="Castanera R."/>
            <person name="Culley D."/>
            <person name="Daum C."/>
            <person name="Ezra D."/>
            <person name="Gonzalez J."/>
            <person name="Henrissat B."/>
            <person name="Kuo A."/>
            <person name="Liang C."/>
            <person name="Lipzen A."/>
            <person name="Lutzoni F."/>
            <person name="Magnuson J."/>
            <person name="Mondo S."/>
            <person name="Nolan M."/>
            <person name="Ohm R."/>
            <person name="Pangilinan J."/>
            <person name="Park H.-J."/>
            <person name="Ramirez L."/>
            <person name="Alfaro M."/>
            <person name="Sun H."/>
            <person name="Tritt A."/>
            <person name="Yoshinaga Y."/>
            <person name="Zwiers L.-H."/>
            <person name="Turgeon B."/>
            <person name="Goodwin S."/>
            <person name="Spatafora J."/>
            <person name="Crous P."/>
            <person name="Grigoriev I."/>
        </authorList>
    </citation>
    <scope>NUCLEOTIDE SEQUENCE</scope>
    <source>
        <strain evidence="8">CBS 161.51</strain>
    </source>
</reference>
<feature type="binding site" description="axial binding residue" evidence="6">
    <location>
        <position position="476"/>
    </location>
    <ligand>
        <name>heme</name>
        <dbReference type="ChEBI" id="CHEBI:30413"/>
    </ligand>
    <ligandPart>
        <name>Fe</name>
        <dbReference type="ChEBI" id="CHEBI:18248"/>
    </ligandPart>
</feature>
<evidence type="ECO:0000256" key="7">
    <source>
        <dbReference type="RuleBase" id="RU000461"/>
    </source>
</evidence>
<dbReference type="GO" id="GO:0008395">
    <property type="term" value="F:steroid hydroxylase activity"/>
    <property type="evidence" value="ECO:0007669"/>
    <property type="project" value="TreeGrafter"/>
</dbReference>
<keyword evidence="5 6" id="KW-0408">Iron</keyword>
<dbReference type="InterPro" id="IPR036396">
    <property type="entry name" value="Cyt_P450_sf"/>
</dbReference>
<evidence type="ECO:0000256" key="2">
    <source>
        <dbReference type="ARBA" id="ARBA00010617"/>
    </source>
</evidence>
<dbReference type="SUPFAM" id="SSF48264">
    <property type="entry name" value="Cytochrome P450"/>
    <property type="match status" value="1"/>
</dbReference>
<dbReference type="Pfam" id="PF00067">
    <property type="entry name" value="p450"/>
    <property type="match status" value="1"/>
</dbReference>
<proteinExistence type="inferred from homology"/>
<evidence type="ECO:0000313" key="9">
    <source>
        <dbReference type="Proteomes" id="UP000800038"/>
    </source>
</evidence>
<sequence length="537" mass="59768">MTMILLIVLIFSIPIATYAITSIWLRVKLRSASGLPPSVPYVLPLIAHTPTFASGSDTLANALRRNAVPGAALRFKGIGFNFVLLSGADFIRKALSTHHFDWNKISAPLFVGMFGGPQKIKDALAKDDSGIGVKPYPGSDVHPGRRLMRNQIVFFADAFSKTSMDALVPIFILQMEDWCSKSNVISEDWVEMPSLYLFVRDVLFSSSVEALFGPNLLGLNPELAKDFWEYDDSVGFLALGMPNWLKPNAAKARSRVLEALKRWRRNAVNNADPAIAEDAAWNPAWGLGAIRRRNKLLDATEGLFDEDGRASIDLALLWSMTSNVIPASFWYLVEVLGSQQLQNRVLSEVDREIGPAIAGHLPKFDPATLTNNPLLQAVYAETLRLHIATLITRVVKKEHTVGSWLLAKGQDVMVASNVEHMHPQWDSTGADGDHPATDFWPDRFLTSPNGSSDKATFSLDGRQGQWIPFGLGEHLCPGRHFAKQEMIINAVVMLATFEMELTTPEGWRPANDFGRYGFGTQHPKEKVSFRIRRRRYD</sequence>
<dbReference type="PROSITE" id="PS00086">
    <property type="entry name" value="CYTOCHROME_P450"/>
    <property type="match status" value="1"/>
</dbReference>
<name>A0A6A5SMH9_9PLEO</name>
<dbReference type="PRINTS" id="PR00465">
    <property type="entry name" value="EP450IV"/>
</dbReference>
<gene>
    <name evidence="8" type="ORF">EJ02DRAFT_455542</name>
</gene>
<dbReference type="CDD" id="cd11040">
    <property type="entry name" value="CYP7_CYP8-like"/>
    <property type="match status" value="1"/>
</dbReference>
<keyword evidence="9" id="KW-1185">Reference proteome</keyword>